<dbReference type="EMBL" id="JBHULR010000007">
    <property type="protein sequence ID" value="MFD2548929.1"/>
    <property type="molecule type" value="Genomic_DNA"/>
</dbReference>
<dbReference type="Gene3D" id="3.40.50.720">
    <property type="entry name" value="NAD(P)-binding Rossmann-like Domain"/>
    <property type="match status" value="1"/>
</dbReference>
<gene>
    <name evidence="2" type="ORF">ACFSR5_14865</name>
</gene>
<dbReference type="InterPro" id="IPR001509">
    <property type="entry name" value="Epimerase_deHydtase"/>
</dbReference>
<reference evidence="3" key="1">
    <citation type="journal article" date="2019" name="Int. J. Syst. Evol. Microbiol.">
        <title>The Global Catalogue of Microorganisms (GCM) 10K type strain sequencing project: providing services to taxonomists for standard genome sequencing and annotation.</title>
        <authorList>
            <consortium name="The Broad Institute Genomics Platform"/>
            <consortium name="The Broad Institute Genome Sequencing Center for Infectious Disease"/>
            <person name="Wu L."/>
            <person name="Ma J."/>
        </authorList>
    </citation>
    <scope>NUCLEOTIDE SEQUENCE [LARGE SCALE GENOMIC DNA]</scope>
    <source>
        <strain evidence="3">KCTC 42662</strain>
    </source>
</reference>
<dbReference type="PANTHER" id="PTHR43245:SF58">
    <property type="entry name" value="BLL5923 PROTEIN"/>
    <property type="match status" value="1"/>
</dbReference>
<protein>
    <submittedName>
        <fullName evidence="2">NAD-dependent epimerase/dehydratase family protein</fullName>
    </submittedName>
</protein>
<evidence type="ECO:0000313" key="3">
    <source>
        <dbReference type="Proteomes" id="UP001597545"/>
    </source>
</evidence>
<evidence type="ECO:0000313" key="2">
    <source>
        <dbReference type="EMBL" id="MFD2548929.1"/>
    </source>
</evidence>
<comment type="caution">
    <text evidence="2">The sequence shown here is derived from an EMBL/GenBank/DDBJ whole genome shotgun (WGS) entry which is preliminary data.</text>
</comment>
<dbReference type="Proteomes" id="UP001597545">
    <property type="component" value="Unassembled WGS sequence"/>
</dbReference>
<evidence type="ECO:0000259" key="1">
    <source>
        <dbReference type="Pfam" id="PF01370"/>
    </source>
</evidence>
<proteinExistence type="predicted"/>
<sequence length="331" mass="37023">MKKKILVTGASGFVGSHLVEAACLAGFEVHAAVRKSSQVSEITPFVTKFIYPDFNDSAALADMFATGQYDYAIHAAAMTKAKTHEQLVEVNVGVTHRFLQGAFSSEFPPKRVVFVSSLAAIGPVAYTDQPITENSPYHPVTDYGRSKQAAEEMIREQFADKPITVIRPTAVYGPREKDLFILFETMNKGLDAYIGTAPQKLTFVYVKDLVDVLLRACVSEQHGLTTFNITDGEVYSRYDMADVFKKTLGRKLLRIHVPFGVVQKVAQISKWLYRKSSKTPVIYPERLGELTAQNWGCDISKAQRVLAYLPKYNLATGLAESLLWYKKNNWF</sequence>
<organism evidence="2 3">
    <name type="scientific">Sphingobacterium suaedae</name>
    <dbReference type="NCBI Taxonomy" id="1686402"/>
    <lineage>
        <taxon>Bacteria</taxon>
        <taxon>Pseudomonadati</taxon>
        <taxon>Bacteroidota</taxon>
        <taxon>Sphingobacteriia</taxon>
        <taxon>Sphingobacteriales</taxon>
        <taxon>Sphingobacteriaceae</taxon>
        <taxon>Sphingobacterium</taxon>
    </lineage>
</organism>
<dbReference type="InterPro" id="IPR050177">
    <property type="entry name" value="Lipid_A_modif_metabolic_enz"/>
</dbReference>
<keyword evidence="3" id="KW-1185">Reference proteome</keyword>
<feature type="domain" description="NAD-dependent epimerase/dehydratase" evidence="1">
    <location>
        <begin position="5"/>
        <end position="229"/>
    </location>
</feature>
<dbReference type="SUPFAM" id="SSF51735">
    <property type="entry name" value="NAD(P)-binding Rossmann-fold domains"/>
    <property type="match status" value="1"/>
</dbReference>
<dbReference type="Pfam" id="PF01370">
    <property type="entry name" value="Epimerase"/>
    <property type="match status" value="1"/>
</dbReference>
<name>A0ABW5KJW7_9SPHI</name>
<dbReference type="RefSeq" id="WP_380905189.1">
    <property type="nucleotide sequence ID" value="NZ_JBHUEG010000006.1"/>
</dbReference>
<dbReference type="PANTHER" id="PTHR43245">
    <property type="entry name" value="BIFUNCTIONAL POLYMYXIN RESISTANCE PROTEIN ARNA"/>
    <property type="match status" value="1"/>
</dbReference>
<dbReference type="InterPro" id="IPR036291">
    <property type="entry name" value="NAD(P)-bd_dom_sf"/>
</dbReference>
<accession>A0ABW5KJW7</accession>